<keyword evidence="1" id="KW-0175">Coiled coil</keyword>
<evidence type="ECO:0000313" key="4">
    <source>
        <dbReference type="Proteomes" id="UP001629113"/>
    </source>
</evidence>
<comment type="caution">
    <text evidence="3">The sequence shown here is derived from an EMBL/GenBank/DDBJ whole genome shotgun (WGS) entry which is preliminary data.</text>
</comment>
<reference evidence="3 4" key="1">
    <citation type="submission" date="2024-06" db="EMBL/GenBank/DDBJ databases">
        <title>Complete genome of Phlyctema vagabunda strain 19-DSS-EL-015.</title>
        <authorList>
            <person name="Fiorenzani C."/>
        </authorList>
    </citation>
    <scope>NUCLEOTIDE SEQUENCE [LARGE SCALE GENOMIC DNA]</scope>
    <source>
        <strain evidence="3 4">19-DSS-EL-015</strain>
    </source>
</reference>
<dbReference type="Proteomes" id="UP001629113">
    <property type="component" value="Unassembled WGS sequence"/>
</dbReference>
<gene>
    <name evidence="3" type="ORF">PVAG01_05409</name>
</gene>
<evidence type="ECO:0000313" key="3">
    <source>
        <dbReference type="EMBL" id="KAL3423662.1"/>
    </source>
</evidence>
<evidence type="ECO:0008006" key="5">
    <source>
        <dbReference type="Google" id="ProtNLM"/>
    </source>
</evidence>
<feature type="coiled-coil region" evidence="1">
    <location>
        <begin position="224"/>
        <end position="258"/>
    </location>
</feature>
<feature type="region of interest" description="Disordered" evidence="2">
    <location>
        <begin position="46"/>
        <end position="83"/>
    </location>
</feature>
<feature type="coiled-coil region" evidence="1">
    <location>
        <begin position="284"/>
        <end position="311"/>
    </location>
</feature>
<feature type="coiled-coil region" evidence="1">
    <location>
        <begin position="335"/>
        <end position="362"/>
    </location>
</feature>
<evidence type="ECO:0000256" key="1">
    <source>
        <dbReference type="SAM" id="Coils"/>
    </source>
</evidence>
<evidence type="ECO:0000256" key="2">
    <source>
        <dbReference type="SAM" id="MobiDB-lite"/>
    </source>
</evidence>
<accession>A0ABR4PJZ6</accession>
<protein>
    <recommendedName>
        <fullName evidence="5">SWI5-dependent HO expression protein 3</fullName>
    </recommendedName>
</protein>
<sequence>MLGKITQINQLADSLFENRPLAEYSQRNGLLDGPRMQDALDGEVKRRYSAETDRGPRAFDCVAPTHSHSRTRSPVPRRASNDDYSIVKSKPLYCAGAQSTMNPPPAPGRQLPSSPGRQLPSPTSVSFPSPSAVSYSSNISPNTTPLTSSQQSTSSTNLPSLAVGLSGDSAIQAHSAALQHEVSIQKIALSSLQGEHDKLLAAFSRSQTRSSALEKKHAVSDGEIINLTEEKLRLQQQVVELERDVEDLTRSRDEFRQAAVQESAQYIEIVKKATHLEQMTGEERKAWKVLKREFEQKIDFLESRRADELRATGVTLKIEGSSSDAVVAVPPSGDHSELLQEVRRLRSRCTKAEDALRAVRADAERLVGSLNIAGRSIMEQVDSSLVLEASAIPGDNGRG</sequence>
<organism evidence="3 4">
    <name type="scientific">Phlyctema vagabunda</name>
    <dbReference type="NCBI Taxonomy" id="108571"/>
    <lineage>
        <taxon>Eukaryota</taxon>
        <taxon>Fungi</taxon>
        <taxon>Dikarya</taxon>
        <taxon>Ascomycota</taxon>
        <taxon>Pezizomycotina</taxon>
        <taxon>Leotiomycetes</taxon>
        <taxon>Helotiales</taxon>
        <taxon>Dermateaceae</taxon>
        <taxon>Phlyctema</taxon>
    </lineage>
</organism>
<feature type="region of interest" description="Disordered" evidence="2">
    <location>
        <begin position="95"/>
        <end position="160"/>
    </location>
</feature>
<keyword evidence="4" id="KW-1185">Reference proteome</keyword>
<feature type="compositionally biased region" description="Basic and acidic residues" evidence="2">
    <location>
        <begin position="46"/>
        <end position="57"/>
    </location>
</feature>
<proteinExistence type="predicted"/>
<feature type="compositionally biased region" description="Low complexity" evidence="2">
    <location>
        <begin position="120"/>
        <end position="160"/>
    </location>
</feature>
<dbReference type="EMBL" id="JBFCZG010000004">
    <property type="protein sequence ID" value="KAL3423662.1"/>
    <property type="molecule type" value="Genomic_DNA"/>
</dbReference>
<name>A0ABR4PJZ6_9HELO</name>